<evidence type="ECO:0008006" key="5">
    <source>
        <dbReference type="Google" id="ProtNLM"/>
    </source>
</evidence>
<dbReference type="EMBL" id="JACGWW010000001">
    <property type="protein sequence ID" value="MBA8812242.1"/>
    <property type="molecule type" value="Genomic_DNA"/>
</dbReference>
<dbReference type="EMBL" id="BJUV01000012">
    <property type="protein sequence ID" value="GEK83185.1"/>
    <property type="molecule type" value="Genomic_DNA"/>
</dbReference>
<organism evidence="2 4">
    <name type="scientific">Frigoribacterium faeni</name>
    <dbReference type="NCBI Taxonomy" id="145483"/>
    <lineage>
        <taxon>Bacteria</taxon>
        <taxon>Bacillati</taxon>
        <taxon>Actinomycetota</taxon>
        <taxon>Actinomycetes</taxon>
        <taxon>Micrococcales</taxon>
        <taxon>Microbacteriaceae</taxon>
        <taxon>Frigoribacterium</taxon>
    </lineage>
</organism>
<accession>A0A7W3JG38</accession>
<gene>
    <name evidence="2" type="ORF">FB463_000466</name>
    <name evidence="1" type="ORF">FFA01_14940</name>
</gene>
<dbReference type="RefSeq" id="WP_146854580.1">
    <property type="nucleotide sequence ID" value="NZ_BAAAHR010000002.1"/>
</dbReference>
<evidence type="ECO:0000313" key="2">
    <source>
        <dbReference type="EMBL" id="MBA8812242.1"/>
    </source>
</evidence>
<reference evidence="2 4" key="2">
    <citation type="submission" date="2020-07" db="EMBL/GenBank/DDBJ databases">
        <title>Sequencing the genomes of 1000 actinobacteria strains.</title>
        <authorList>
            <person name="Klenk H.-P."/>
        </authorList>
    </citation>
    <scope>NUCLEOTIDE SEQUENCE [LARGE SCALE GENOMIC DNA]</scope>
    <source>
        <strain evidence="2 4">DSM 10309</strain>
    </source>
</reference>
<dbReference type="SUPFAM" id="SSF160424">
    <property type="entry name" value="BH3703-like"/>
    <property type="match status" value="1"/>
</dbReference>
<evidence type="ECO:0000313" key="4">
    <source>
        <dbReference type="Proteomes" id="UP000522688"/>
    </source>
</evidence>
<reference evidence="1 3" key="1">
    <citation type="submission" date="2019-07" db="EMBL/GenBank/DDBJ databases">
        <title>Whole genome shotgun sequence of Frigoribacterium faeni NBRC 103066.</title>
        <authorList>
            <person name="Hosoyama A."/>
            <person name="Uohara A."/>
            <person name="Ohji S."/>
            <person name="Ichikawa N."/>
        </authorList>
    </citation>
    <scope>NUCLEOTIDE SEQUENCE [LARGE SCALE GENOMIC DNA]</scope>
    <source>
        <strain evidence="1 3">NBRC 103066</strain>
    </source>
</reference>
<sequence length="147" mass="16121">MDVTRQQQLQNEIAATFAESLVDHDWAEATLFLIEVGSISRVWVDALDATGSARQGLSVPDVAPTGSLLRETMADPDKGAWFSLALTLTRDGSFTARFNLDRRVYDDAASPFEPGGAGEVPSDSDYLADLERFPRAEKYRPSWLPVG</sequence>
<dbReference type="Proteomes" id="UP000522688">
    <property type="component" value="Unassembled WGS sequence"/>
</dbReference>
<proteinExistence type="predicted"/>
<evidence type="ECO:0000313" key="3">
    <source>
        <dbReference type="Proteomes" id="UP000321154"/>
    </source>
</evidence>
<dbReference type="InterPro" id="IPR036170">
    <property type="entry name" value="YezG-like_sf"/>
</dbReference>
<protein>
    <recommendedName>
        <fullName evidence="5">DUF600 family protein</fullName>
    </recommendedName>
</protein>
<dbReference type="AlphaFoldDB" id="A0A7W3JG38"/>
<comment type="caution">
    <text evidence="2">The sequence shown here is derived from an EMBL/GenBank/DDBJ whole genome shotgun (WGS) entry which is preliminary data.</text>
</comment>
<name>A0A7W3JG38_9MICO</name>
<keyword evidence="3" id="KW-1185">Reference proteome</keyword>
<dbReference type="OrthoDB" id="6957847at2"/>
<dbReference type="Proteomes" id="UP000321154">
    <property type="component" value="Unassembled WGS sequence"/>
</dbReference>
<evidence type="ECO:0000313" key="1">
    <source>
        <dbReference type="EMBL" id="GEK83185.1"/>
    </source>
</evidence>